<dbReference type="EMBL" id="HBEO01005212">
    <property type="protein sequence ID" value="CAD8471614.1"/>
    <property type="molecule type" value="Transcribed_RNA"/>
</dbReference>
<reference evidence="3" key="1">
    <citation type="submission" date="2021-01" db="EMBL/GenBank/DDBJ databases">
        <authorList>
            <person name="Corre E."/>
            <person name="Pelletier E."/>
            <person name="Niang G."/>
            <person name="Scheremetjew M."/>
            <person name="Finn R."/>
            <person name="Kale V."/>
            <person name="Holt S."/>
            <person name="Cochrane G."/>
            <person name="Meng A."/>
            <person name="Brown T."/>
            <person name="Cohen L."/>
        </authorList>
    </citation>
    <scope>NUCLEOTIDE SEQUENCE</scope>
    <source>
        <strain evidence="3">CCMP325</strain>
    </source>
</reference>
<dbReference type="GO" id="GO:0031902">
    <property type="term" value="C:late endosome membrane"/>
    <property type="evidence" value="ECO:0007669"/>
    <property type="project" value="TreeGrafter"/>
</dbReference>
<evidence type="ECO:0000256" key="2">
    <source>
        <dbReference type="SAM" id="SignalP"/>
    </source>
</evidence>
<organism evidence="3">
    <name type="scientific">Hanusia phi</name>
    <dbReference type="NCBI Taxonomy" id="3032"/>
    <lineage>
        <taxon>Eukaryota</taxon>
        <taxon>Cryptophyceae</taxon>
        <taxon>Pyrenomonadales</taxon>
        <taxon>Geminigeraceae</taxon>
        <taxon>Hanusia</taxon>
    </lineage>
</organism>
<dbReference type="InterPro" id="IPR053202">
    <property type="entry name" value="EGF_Rcpt_Signaling_Reg"/>
</dbReference>
<keyword evidence="2" id="KW-0732">Signal</keyword>
<protein>
    <submittedName>
        <fullName evidence="3">Uncharacterized protein</fullName>
    </submittedName>
</protein>
<dbReference type="GO" id="GO:0016197">
    <property type="term" value="P:endosomal transport"/>
    <property type="evidence" value="ECO:0007669"/>
    <property type="project" value="TreeGrafter"/>
</dbReference>
<dbReference type="PANTHER" id="PTHR34009:SF2">
    <property type="entry name" value="PROTEIN STAR"/>
    <property type="match status" value="1"/>
</dbReference>
<feature type="chain" id="PRO_5030843027" evidence="2">
    <location>
        <begin position="24"/>
        <end position="465"/>
    </location>
</feature>
<feature type="coiled-coil region" evidence="1">
    <location>
        <begin position="215"/>
        <end position="242"/>
    </location>
</feature>
<dbReference type="PANTHER" id="PTHR34009">
    <property type="entry name" value="PROTEIN STAR"/>
    <property type="match status" value="1"/>
</dbReference>
<dbReference type="GO" id="GO:0005886">
    <property type="term" value="C:plasma membrane"/>
    <property type="evidence" value="ECO:0007669"/>
    <property type="project" value="TreeGrafter"/>
</dbReference>
<accession>A0A7S0E1I0</accession>
<dbReference type="GO" id="GO:0005794">
    <property type="term" value="C:Golgi apparatus"/>
    <property type="evidence" value="ECO:0007669"/>
    <property type="project" value="TreeGrafter"/>
</dbReference>
<evidence type="ECO:0000313" key="3">
    <source>
        <dbReference type="EMBL" id="CAD8471614.1"/>
    </source>
</evidence>
<keyword evidence="1" id="KW-0175">Coiled coil</keyword>
<name>A0A7S0E1I0_9CRYP</name>
<evidence type="ECO:0000256" key="1">
    <source>
        <dbReference type="SAM" id="Coils"/>
    </source>
</evidence>
<dbReference type="GO" id="GO:0005789">
    <property type="term" value="C:endoplasmic reticulum membrane"/>
    <property type="evidence" value="ECO:0007669"/>
    <property type="project" value="TreeGrafter"/>
</dbReference>
<dbReference type="GO" id="GO:0006888">
    <property type="term" value="P:endoplasmic reticulum to Golgi vesicle-mediated transport"/>
    <property type="evidence" value="ECO:0007669"/>
    <property type="project" value="TreeGrafter"/>
</dbReference>
<proteinExistence type="predicted"/>
<sequence>MVAFVCRCRQLCMLLAIMHVVQIAAKMEVTTHERRENLYPMEVRVQKLINADSEGGKPACFHATIEIEHDCTQAKTCGCKSSVLSLKIAGGKEIVRSRLDEISNVFERDVLVFNVTLCDRDAGLMAQETRTFYVEMIAALFRSEGGKPVSMICQNISSDGEVGECVSMSGFQQTSTVVVTGISTGNESCANPEAAAKMLNDAKSRIQAGDPSSALQSLNRILQDDKLENDRQKKEAARIRNALLPPFTLSHRCCDSMNTYCTSIDKSLLFATDSGVEKDILKIVGSDQCSGLFVEIGAGDGVTDSPTLFLEKYMGWKGALFEENSESFKFLTNNGRSAMKYQDGFRLSGEKFDARDTMIKDMLDLSHDGIQILFLNIAGVSQVEALKALNLTPSAGGGMLVPYTYLLAVELDPATQEEVKTLLAAKDYAWQGELGQAGKGRRYDVFHYTFPSHLMEEVMKQVAPQ</sequence>
<dbReference type="AlphaFoldDB" id="A0A7S0E1I0"/>
<gene>
    <name evidence="3" type="ORF">HPHI1048_LOCUS3699</name>
</gene>
<feature type="signal peptide" evidence="2">
    <location>
        <begin position="1"/>
        <end position="23"/>
    </location>
</feature>